<comment type="caution">
    <text evidence="1">The sequence shown here is derived from an EMBL/GenBank/DDBJ whole genome shotgun (WGS) entry which is preliminary data.</text>
</comment>
<evidence type="ECO:0000313" key="2">
    <source>
        <dbReference type="Proteomes" id="UP000767392"/>
    </source>
</evidence>
<dbReference type="EMBL" id="QUAM01000006">
    <property type="protein sequence ID" value="TPR12754.1"/>
    <property type="molecule type" value="Genomic_DNA"/>
</dbReference>
<keyword evidence="2" id="KW-1185">Reference proteome</keyword>
<dbReference type="RefSeq" id="WP_105988531.1">
    <property type="nucleotide sequence ID" value="NZ_POST01000011.1"/>
</dbReference>
<organism evidence="1 2">
    <name type="scientific">Apilactobacillus timberlakei</name>
    <dbReference type="NCBI Taxonomy" id="2008380"/>
    <lineage>
        <taxon>Bacteria</taxon>
        <taxon>Bacillati</taxon>
        <taxon>Bacillota</taxon>
        <taxon>Bacilli</taxon>
        <taxon>Lactobacillales</taxon>
        <taxon>Lactobacillaceae</taxon>
        <taxon>Apilactobacillus</taxon>
    </lineage>
</organism>
<protein>
    <submittedName>
        <fullName evidence="1">Uncharacterized protein</fullName>
    </submittedName>
</protein>
<gene>
    <name evidence="1" type="ORF">DY048_07010</name>
</gene>
<dbReference type="Proteomes" id="UP000767392">
    <property type="component" value="Unassembled WGS sequence"/>
</dbReference>
<name>A0ABY2YRU3_9LACO</name>
<evidence type="ECO:0000313" key="1">
    <source>
        <dbReference type="EMBL" id="TPR12754.1"/>
    </source>
</evidence>
<reference evidence="1 2" key="1">
    <citation type="submission" date="2018-08" db="EMBL/GenBank/DDBJ databases">
        <title>Comparative genomics of wild bee and flower associated Lactobacillus reveals potential adaptation to the bee host.</title>
        <authorList>
            <person name="Vuong H.Q."/>
            <person name="Mcfrederick Q.S."/>
        </authorList>
    </citation>
    <scope>NUCLEOTIDE SEQUENCE [LARGE SCALE GENOMIC DNA]</scope>
    <source>
        <strain evidence="1 2">HV_04</strain>
    </source>
</reference>
<accession>A0ABY2YRU3</accession>
<sequence length="122" mass="13480">MKLNDELDFLKKNIFSVEELKGYYKVAAMLNISADNYDNASVYLSELHNINNPIEGGSMPSSTTKVPDRKITADEVKTVVAKLNATERTQPLTVDEVINAIDPDLTGNQDLRNLVANVLANK</sequence>
<proteinExistence type="predicted"/>